<accession>V4B1D9</accession>
<reference evidence="2 3" key="1">
    <citation type="journal article" date="2013" name="Nature">
        <title>Insights into bilaterian evolution from three spiralian genomes.</title>
        <authorList>
            <person name="Simakov O."/>
            <person name="Marletaz F."/>
            <person name="Cho S.J."/>
            <person name="Edsinger-Gonzales E."/>
            <person name="Havlak P."/>
            <person name="Hellsten U."/>
            <person name="Kuo D.H."/>
            <person name="Larsson T."/>
            <person name="Lv J."/>
            <person name="Arendt D."/>
            <person name="Savage R."/>
            <person name="Osoegawa K."/>
            <person name="de Jong P."/>
            <person name="Grimwood J."/>
            <person name="Chapman J.A."/>
            <person name="Shapiro H."/>
            <person name="Aerts A."/>
            <person name="Otillar R.P."/>
            <person name="Terry A.Y."/>
            <person name="Boore J.L."/>
            <person name="Grigoriev I.V."/>
            <person name="Lindberg D.R."/>
            <person name="Seaver E.C."/>
            <person name="Weisblat D.A."/>
            <person name="Putnam N.H."/>
            <person name="Rokhsar D.S."/>
        </authorList>
    </citation>
    <scope>NUCLEOTIDE SEQUENCE [LARGE SCALE GENOMIC DNA]</scope>
</reference>
<dbReference type="PANTHER" id="PTHR33887:SF5">
    <property type="entry name" value="PB1 DOMAIN-CONTAINING PROTEIN"/>
    <property type="match status" value="1"/>
</dbReference>
<dbReference type="KEGG" id="lgi:LOTGIDRAFT_173432"/>
<feature type="compositionally biased region" description="Basic residues" evidence="1">
    <location>
        <begin position="253"/>
        <end position="271"/>
    </location>
</feature>
<keyword evidence="3" id="KW-1185">Reference proteome</keyword>
<evidence type="ECO:0000313" key="3">
    <source>
        <dbReference type="Proteomes" id="UP000030746"/>
    </source>
</evidence>
<dbReference type="Pfam" id="PF15874">
    <property type="entry name" value="Il2rg"/>
    <property type="match status" value="1"/>
</dbReference>
<dbReference type="OrthoDB" id="2109241at2759"/>
<organism evidence="2 3">
    <name type="scientific">Lottia gigantea</name>
    <name type="common">Giant owl limpet</name>
    <dbReference type="NCBI Taxonomy" id="225164"/>
    <lineage>
        <taxon>Eukaryota</taxon>
        <taxon>Metazoa</taxon>
        <taxon>Spiralia</taxon>
        <taxon>Lophotrochozoa</taxon>
        <taxon>Mollusca</taxon>
        <taxon>Gastropoda</taxon>
        <taxon>Patellogastropoda</taxon>
        <taxon>Lottioidea</taxon>
        <taxon>Lottiidae</taxon>
        <taxon>Lottia</taxon>
    </lineage>
</organism>
<dbReference type="Proteomes" id="UP000030746">
    <property type="component" value="Unassembled WGS sequence"/>
</dbReference>
<dbReference type="GeneID" id="20242375"/>
<protein>
    <submittedName>
        <fullName evidence="2">Uncharacterized protein</fullName>
    </submittedName>
</protein>
<dbReference type="EMBL" id="KB200846">
    <property type="protein sequence ID" value="ESP00127.1"/>
    <property type="molecule type" value="Genomic_DNA"/>
</dbReference>
<dbReference type="RefSeq" id="XP_009049163.1">
    <property type="nucleotide sequence ID" value="XM_009050915.1"/>
</dbReference>
<dbReference type="AlphaFoldDB" id="V4B1D9"/>
<proteinExistence type="predicted"/>
<evidence type="ECO:0000313" key="2">
    <source>
        <dbReference type="EMBL" id="ESP00127.1"/>
    </source>
</evidence>
<dbReference type="PANTHER" id="PTHR33887">
    <property type="entry name" value="PB1 DOMAIN-CONTAINING PROTEIN"/>
    <property type="match status" value="1"/>
</dbReference>
<dbReference type="HOGENOM" id="CLU_1027743_0_0_1"/>
<evidence type="ECO:0000256" key="1">
    <source>
        <dbReference type="SAM" id="MobiDB-lite"/>
    </source>
</evidence>
<name>V4B1D9_LOTGI</name>
<dbReference type="InterPro" id="IPR039471">
    <property type="entry name" value="CXorf65-like"/>
</dbReference>
<gene>
    <name evidence="2" type="ORF">LOTGIDRAFT_173432</name>
</gene>
<sequence>MSKLNWQNPDQFNNEPTPDEILPGIKLRHTERTGIYISNAGSLLKNKMRFWIFEILKKSRRIRISEIILKVKDGLLSVYITGIITKLIENCPRGKFDMTSPDEQLGSFFFTVKYGSNESKIFNANCRVEHLLDNIREQCHCSDQDTIELSDERGRVKNIRNKKDDFGIKFINERENVILLKVEVDGSSANKESNNKPKFIPLLTELQDNTAFIEAVNLGKTGDDPVLRRRSSMTPSDQGEMTGKSGGKTKSSSSKKKSFGRRQSSRVMMKR</sequence>
<feature type="region of interest" description="Disordered" evidence="1">
    <location>
        <begin position="223"/>
        <end position="271"/>
    </location>
</feature>
<dbReference type="CTD" id="20242375"/>